<proteinExistence type="predicted"/>
<reference evidence="1 2" key="1">
    <citation type="journal article" date="2018" name="Gigascience">
        <title>Genomes of trombidid mites reveal novel predicted allergens and laterally-transferred genes associated with secondary metabolism.</title>
        <authorList>
            <person name="Dong X."/>
            <person name="Chaisiri K."/>
            <person name="Xia D."/>
            <person name="Armstrong S.D."/>
            <person name="Fang Y."/>
            <person name="Donnelly M.J."/>
            <person name="Kadowaki T."/>
            <person name="McGarry J.W."/>
            <person name="Darby A.C."/>
            <person name="Makepeace B.L."/>
        </authorList>
    </citation>
    <scope>NUCLEOTIDE SEQUENCE [LARGE SCALE GENOMIC DNA]</scope>
    <source>
        <strain evidence="1">UoL-WK</strain>
    </source>
</reference>
<dbReference type="PANTHER" id="PTHR33964">
    <property type="entry name" value="RE45066P-RELATED"/>
    <property type="match status" value="1"/>
</dbReference>
<dbReference type="PANTHER" id="PTHR33964:SF1">
    <property type="entry name" value="RE45066P"/>
    <property type="match status" value="1"/>
</dbReference>
<comment type="caution">
    <text evidence="1">The sequence shown here is derived from an EMBL/GenBank/DDBJ whole genome shotgun (WGS) entry which is preliminary data.</text>
</comment>
<protein>
    <recommendedName>
        <fullName evidence="3">Secreted salivary gland peptide-like protein</fullName>
    </recommendedName>
</protein>
<organism evidence="1 2">
    <name type="scientific">Dinothrombium tinctorium</name>
    <dbReference type="NCBI Taxonomy" id="1965070"/>
    <lineage>
        <taxon>Eukaryota</taxon>
        <taxon>Metazoa</taxon>
        <taxon>Ecdysozoa</taxon>
        <taxon>Arthropoda</taxon>
        <taxon>Chelicerata</taxon>
        <taxon>Arachnida</taxon>
        <taxon>Acari</taxon>
        <taxon>Acariformes</taxon>
        <taxon>Trombidiformes</taxon>
        <taxon>Prostigmata</taxon>
        <taxon>Anystina</taxon>
        <taxon>Parasitengona</taxon>
        <taxon>Trombidioidea</taxon>
        <taxon>Trombidiidae</taxon>
        <taxon>Dinothrombium</taxon>
    </lineage>
</organism>
<evidence type="ECO:0000313" key="1">
    <source>
        <dbReference type="EMBL" id="RWS02887.1"/>
    </source>
</evidence>
<accession>A0A443QIN1</accession>
<keyword evidence="2" id="KW-1185">Reference proteome</keyword>
<dbReference type="AlphaFoldDB" id="A0A443QIN1"/>
<dbReference type="OrthoDB" id="6505882at2759"/>
<sequence length="230" mass="25892">RRNRNRNRKTNCHMKDVDKCFDNVEKTSNNPKSSELIKTSKGLDQICSNSLDVVKCLKGYMKKCGTPIQRELFDFGTEHFTKSTEQFCAANGAARRTFLQHSPCIHDKVISQNTYRENCVNPMLATLDKTKELEVLDDRLDASCCAFTRWTECTNDLINKNCGAEAVNAMKSFVSDAIGGLSNMVCTKKAFDPNKSRCKKLYADKSAKAKGKLSDNPVTKYVASYFGFLF</sequence>
<feature type="non-terminal residue" evidence="1">
    <location>
        <position position="1"/>
    </location>
</feature>
<dbReference type="STRING" id="1965070.A0A443QIN1"/>
<evidence type="ECO:0008006" key="3">
    <source>
        <dbReference type="Google" id="ProtNLM"/>
    </source>
</evidence>
<dbReference type="Proteomes" id="UP000285301">
    <property type="component" value="Unassembled WGS sequence"/>
</dbReference>
<dbReference type="EMBL" id="NCKU01007111">
    <property type="protein sequence ID" value="RWS02887.1"/>
    <property type="molecule type" value="Genomic_DNA"/>
</dbReference>
<name>A0A443QIN1_9ACAR</name>
<evidence type="ECO:0000313" key="2">
    <source>
        <dbReference type="Proteomes" id="UP000285301"/>
    </source>
</evidence>
<gene>
    <name evidence="1" type="ORF">B4U79_10267</name>
</gene>